<feature type="region of interest" description="Disordered" evidence="12">
    <location>
        <begin position="364"/>
        <end position="384"/>
    </location>
</feature>
<feature type="region of interest" description="Disordered" evidence="12">
    <location>
        <begin position="828"/>
        <end position="896"/>
    </location>
</feature>
<dbReference type="InterPro" id="IPR048385">
    <property type="entry name" value="Med15_central"/>
</dbReference>
<evidence type="ECO:0000256" key="7">
    <source>
        <dbReference type="ARBA" id="ARBA00023163"/>
    </source>
</evidence>
<feature type="domain" description="ARC105/Med15 mediator subunit central" evidence="14">
    <location>
        <begin position="718"/>
        <end position="822"/>
    </location>
</feature>
<dbReference type="PANTHER" id="PTHR31804:SF3">
    <property type="entry name" value="MEDIATOR OF RNA POLYMERASE II TRANSCRIPTION SUBUNIT 15"/>
    <property type="match status" value="1"/>
</dbReference>
<dbReference type="Pfam" id="PF21538">
    <property type="entry name" value="Med15_M"/>
    <property type="match status" value="1"/>
</dbReference>
<feature type="compositionally biased region" description="Polar residues" evidence="12">
    <location>
        <begin position="105"/>
        <end position="115"/>
    </location>
</feature>
<evidence type="ECO:0000256" key="9">
    <source>
        <dbReference type="ARBA" id="ARBA00025687"/>
    </source>
</evidence>
<feature type="region of interest" description="Disordered" evidence="12">
    <location>
        <begin position="400"/>
        <end position="604"/>
    </location>
</feature>
<evidence type="ECO:0000256" key="1">
    <source>
        <dbReference type="ARBA" id="ARBA00004123"/>
    </source>
</evidence>
<feature type="compositionally biased region" description="Gly residues" evidence="12">
    <location>
        <begin position="569"/>
        <end position="581"/>
    </location>
</feature>
<evidence type="ECO:0000256" key="6">
    <source>
        <dbReference type="ARBA" id="ARBA00023159"/>
    </source>
</evidence>
<evidence type="ECO:0000256" key="11">
    <source>
        <dbReference type="RuleBase" id="RU364148"/>
    </source>
</evidence>
<evidence type="ECO:0000259" key="13">
    <source>
        <dbReference type="Pfam" id="PF09606"/>
    </source>
</evidence>
<dbReference type="InterPro" id="IPR048386">
    <property type="entry name" value="Med15_C"/>
</dbReference>
<evidence type="ECO:0000256" key="8">
    <source>
        <dbReference type="ARBA" id="ARBA00023242"/>
    </source>
</evidence>
<comment type="similarity">
    <text evidence="2 11">Belongs to the Mediator complex subunit 15 family.</text>
</comment>
<feature type="compositionally biased region" description="Gly residues" evidence="12">
    <location>
        <begin position="122"/>
        <end position="136"/>
    </location>
</feature>
<evidence type="ECO:0000256" key="12">
    <source>
        <dbReference type="SAM" id="MobiDB-lite"/>
    </source>
</evidence>
<feature type="compositionally biased region" description="Low complexity" evidence="12">
    <location>
        <begin position="876"/>
        <end position="895"/>
    </location>
</feature>
<gene>
    <name evidence="11" type="primary">MED15</name>
</gene>
<evidence type="ECO:0000256" key="2">
    <source>
        <dbReference type="ARBA" id="ARBA00009807"/>
    </source>
</evidence>
<keyword evidence="6 11" id="KW-0010">Activator</keyword>
<dbReference type="GO" id="GO:0003712">
    <property type="term" value="F:transcription coregulator activity"/>
    <property type="evidence" value="ECO:0007669"/>
    <property type="project" value="InterPro"/>
</dbReference>
<dbReference type="InterPro" id="IPR036529">
    <property type="entry name" value="KIX_dom_sf"/>
</dbReference>
<feature type="compositionally biased region" description="Gly residues" evidence="12">
    <location>
        <begin position="527"/>
        <end position="550"/>
    </location>
</feature>
<organism evidence="16">
    <name type="scientific">Anopheles marajoara</name>
    <dbReference type="NCBI Taxonomy" id="58244"/>
    <lineage>
        <taxon>Eukaryota</taxon>
        <taxon>Metazoa</taxon>
        <taxon>Ecdysozoa</taxon>
        <taxon>Arthropoda</taxon>
        <taxon>Hexapoda</taxon>
        <taxon>Insecta</taxon>
        <taxon>Pterygota</taxon>
        <taxon>Neoptera</taxon>
        <taxon>Endopterygota</taxon>
        <taxon>Diptera</taxon>
        <taxon>Nematocera</taxon>
        <taxon>Culicoidea</taxon>
        <taxon>Culicidae</taxon>
        <taxon>Anophelinae</taxon>
        <taxon>Anopheles</taxon>
    </lineage>
</organism>
<comment type="subunit">
    <text evidence="3 11">Component of the Mediator complex.</text>
</comment>
<dbReference type="GO" id="GO:0006355">
    <property type="term" value="P:regulation of DNA-templated transcription"/>
    <property type="evidence" value="ECO:0007669"/>
    <property type="project" value="InterPro"/>
</dbReference>
<feature type="compositionally biased region" description="Low complexity" evidence="12">
    <location>
        <begin position="400"/>
        <end position="521"/>
    </location>
</feature>
<feature type="domain" description="Mediator of RNA polymerase II transcription subunit 15 N-terminal" evidence="13">
    <location>
        <begin position="4"/>
        <end position="74"/>
    </location>
</feature>
<dbReference type="Pfam" id="PF21539">
    <property type="entry name" value="Med15_C"/>
    <property type="match status" value="1"/>
</dbReference>
<name>A0A2M4BBR7_9DIPT</name>
<keyword evidence="5 11" id="KW-0805">Transcription regulation</keyword>
<keyword evidence="8 11" id="KW-0539">Nucleus</keyword>
<comment type="function">
    <text evidence="9 11">Component of the Mediator complex, a coactivator involved in the regulated transcription of nearly all RNA polymerase II-dependent genes. Mediator functions as a bridge to convey information from gene-specific regulatory proteins to the basal RNA polymerase II transcription machinery. Mediator is recruited to promoters by direct interactions with regulatory proteins and serves as a scaffold for the assembly of a functional preinitiation complex with RNA polymerase II and the general transcription factors.</text>
</comment>
<dbReference type="EMBL" id="GGFJ01001345">
    <property type="protein sequence ID" value="MBW50486.1"/>
    <property type="molecule type" value="Transcribed_RNA"/>
</dbReference>
<feature type="compositionally biased region" description="Low complexity" evidence="12">
    <location>
        <begin position="73"/>
        <end position="90"/>
    </location>
</feature>
<sequence>MADDNSWKTPNFRQSVANKINEAIQQTGMTSTKNGIEMENHVFHKARNKDEYLGFVARLILHVREMNSKHKNQQNAAAAAAQQEGGNASQQGGGGGGGMPDPINALQTLASQGTRPQMMGQMGPGGPMGGQMGGGNANPNMLHTPRLQMAMGGMAGMQGGNRVGMGPGPNQMGGMMPNQMQGPGPGAGMGGMAGQMGVIGPGGMSGGKIVGMGGQQQQQQQQQQQMAQLSAMQVNQMQAAQQVVQQQQQQQQQAGMPQQQGNMGQGPGVQQMGVVPGGPNQMNPMVMGQIQAQLQNQNAMGGQQMGAVGIGGGNPMGPIGGNTGMNPQAMGMGSNPVIRQQMVQQGVNPNQVQMGLSPAQMGQLGAGVQGVGPGGPGPNIGQVQQQQVVVQQQQQQVQQQQHQQHQQQHQQLQQHLQHPQQQQQQQQQQLQQQHQPQLQQQMQNQQHQQHQQQLQQQQHQMQQQQHQQQQQQQQQHQQQHQQQQIPQQHPQLQQHGQQHPQMQHPQLQQQHQQQQQQQVLLGAMGQNVGGPVGPIGGPMGGPIGGPGGTGVPLQVQQAQAMQQQQQQQQGGGMGPNVGAGGPNQMNQVTMGPGPGGQMVGAQGNYVGMGGGNPMVRKPQDMMPGGNVYPGGGAAVRSVTPNNFLRQSPSPSVPSPLGPGAHGPQSHPGQMIPSPAIPSPNPMHGSVPQRSTIGQSPGGSLNTPGQPGGAVPSPLNPQDEQLYREKYRSLTKYIEPLKRMIAKMENDDIDKIAKMKRLLEILCNPSVRIPLETLHKCEAALTSQLGSIRETPTNNPLVEAVSSSLQNATGNHTLQRTFRPCLEALFGPDIKNLPPPTKQPRLGTVSTGGQDDGNASVGTGPGTGSSVTGGTTGTGGTTTSASSNATSVGGSVGSASNNQEIPHILQGEIARLDQKFKVSLDPCAISGSKTIKLICWLDDKSLPCVPPVAVTIPDDYPFTAPSCSLIEQEYNATPFLILVQRSFIARICKLPTLFTLSHLLDTWEMSVRQACSPHPTLVAPTATSVLLGM</sequence>
<evidence type="ECO:0000259" key="15">
    <source>
        <dbReference type="Pfam" id="PF21539"/>
    </source>
</evidence>
<dbReference type="PANTHER" id="PTHR31804">
    <property type="entry name" value="MEDIATOR OF RNA POLYMERASE II TRANSCRIPTION SUBUNIT 15"/>
    <property type="match status" value="1"/>
</dbReference>
<dbReference type="AlphaFoldDB" id="A0A2M4BBR7"/>
<feature type="compositionally biased region" description="Low complexity" evidence="12">
    <location>
        <begin position="551"/>
        <end position="568"/>
    </location>
</feature>
<evidence type="ECO:0000313" key="16">
    <source>
        <dbReference type="EMBL" id="MBW50486.1"/>
    </source>
</evidence>
<proteinExistence type="inferred from homology"/>
<feature type="domain" description="ARC105/Med15 mediator subunit C-terminal" evidence="15">
    <location>
        <begin position="900"/>
        <end position="1008"/>
    </location>
</feature>
<feature type="compositionally biased region" description="Gly residues" evidence="12">
    <location>
        <begin position="364"/>
        <end position="378"/>
    </location>
</feature>
<evidence type="ECO:0000256" key="4">
    <source>
        <dbReference type="ARBA" id="ARBA00019613"/>
    </source>
</evidence>
<feature type="compositionally biased region" description="Polar residues" evidence="12">
    <location>
        <begin position="687"/>
        <end position="704"/>
    </location>
</feature>
<dbReference type="InterPro" id="IPR019087">
    <property type="entry name" value="Med15_N"/>
</dbReference>
<dbReference type="Gene3D" id="1.10.246.20">
    <property type="entry name" value="Coactivator CBP, KIX domain"/>
    <property type="match status" value="1"/>
</dbReference>
<evidence type="ECO:0000259" key="14">
    <source>
        <dbReference type="Pfam" id="PF21538"/>
    </source>
</evidence>
<evidence type="ECO:0000256" key="10">
    <source>
        <dbReference type="ARBA" id="ARBA00032016"/>
    </source>
</evidence>
<feature type="region of interest" description="Disordered" evidence="12">
    <location>
        <begin position="637"/>
        <end position="717"/>
    </location>
</feature>
<dbReference type="Pfam" id="PF09606">
    <property type="entry name" value="Med15_N"/>
    <property type="match status" value="1"/>
</dbReference>
<feature type="region of interest" description="Disordered" evidence="12">
    <location>
        <begin position="70"/>
        <end position="142"/>
    </location>
</feature>
<comment type="subcellular location">
    <subcellularLocation>
        <location evidence="1 11">Nucleus</location>
    </subcellularLocation>
</comment>
<evidence type="ECO:0000256" key="5">
    <source>
        <dbReference type="ARBA" id="ARBA00023015"/>
    </source>
</evidence>
<accession>A0A2M4BBR7</accession>
<reference evidence="16" key="1">
    <citation type="submission" date="2018-01" db="EMBL/GenBank/DDBJ databases">
        <title>An insight into the sialome of Amazonian anophelines.</title>
        <authorList>
            <person name="Ribeiro J.M."/>
            <person name="Scarpassa V."/>
            <person name="Calvo E."/>
        </authorList>
    </citation>
    <scope>NUCLEOTIDE SEQUENCE</scope>
    <source>
        <tissue evidence="16">Salivary glands</tissue>
    </source>
</reference>
<protein>
    <recommendedName>
        <fullName evidence="4 11">Mediator of RNA polymerase II transcription subunit 15</fullName>
    </recommendedName>
    <alternativeName>
        <fullName evidence="10 11">Mediator complex subunit 15</fullName>
    </alternativeName>
</protein>
<keyword evidence="7 11" id="KW-0804">Transcription</keyword>
<dbReference type="GO" id="GO:0005634">
    <property type="term" value="C:nucleus"/>
    <property type="evidence" value="ECO:0007669"/>
    <property type="project" value="UniProtKB-SubCell"/>
</dbReference>
<dbReference type="FunFam" id="1.10.246.20:FF:000002">
    <property type="entry name" value="Mediator of RNA polymerase II transcription subunit 15"/>
    <property type="match status" value="1"/>
</dbReference>
<evidence type="ECO:0000256" key="3">
    <source>
        <dbReference type="ARBA" id="ARBA00011837"/>
    </source>
</evidence>